<dbReference type="GeneID" id="16077046"/>
<dbReference type="AlphaFoldDB" id="F2U3T4"/>
<protein>
    <recommendedName>
        <fullName evidence="1">ORC1/DEAH AAA+ ATPase domain-containing protein</fullName>
    </recommendedName>
</protein>
<dbReference type="GO" id="GO:0016887">
    <property type="term" value="F:ATP hydrolysis activity"/>
    <property type="evidence" value="ECO:0007669"/>
    <property type="project" value="InterPro"/>
</dbReference>
<evidence type="ECO:0000313" key="2">
    <source>
        <dbReference type="EMBL" id="EGD82278.1"/>
    </source>
</evidence>
<dbReference type="EMBL" id="GL832960">
    <property type="protein sequence ID" value="EGD82278.1"/>
    <property type="molecule type" value="Genomic_DNA"/>
</dbReference>
<dbReference type="RefSeq" id="XP_004996461.1">
    <property type="nucleotide sequence ID" value="XM_004996404.1"/>
</dbReference>
<name>F2U3T4_SALR5</name>
<feature type="domain" description="ORC1/DEAH AAA+ ATPase" evidence="1">
    <location>
        <begin position="119"/>
        <end position="243"/>
    </location>
</feature>
<proteinExistence type="predicted"/>
<keyword evidence="3" id="KW-1185">Reference proteome</keyword>
<dbReference type="InParanoid" id="F2U3T4"/>
<dbReference type="OMA" id="ARCCIAD"/>
<dbReference type="InterPro" id="IPR027417">
    <property type="entry name" value="P-loop_NTPase"/>
</dbReference>
<organism evidence="3">
    <name type="scientific">Salpingoeca rosetta (strain ATCC 50818 / BSB-021)</name>
    <dbReference type="NCBI Taxonomy" id="946362"/>
    <lineage>
        <taxon>Eukaryota</taxon>
        <taxon>Choanoflagellata</taxon>
        <taxon>Craspedida</taxon>
        <taxon>Salpingoecidae</taxon>
        <taxon>Salpingoeca</taxon>
    </lineage>
</organism>
<dbReference type="InterPro" id="IPR049945">
    <property type="entry name" value="AAA_22"/>
</dbReference>
<dbReference type="Gene3D" id="3.40.50.300">
    <property type="entry name" value="P-loop containing nucleotide triphosphate hydrolases"/>
    <property type="match status" value="1"/>
</dbReference>
<gene>
    <name evidence="2" type="ORF">PTSG_02948</name>
</gene>
<evidence type="ECO:0000259" key="1">
    <source>
        <dbReference type="Pfam" id="PF13401"/>
    </source>
</evidence>
<accession>F2U3T4</accession>
<dbReference type="Proteomes" id="UP000007799">
    <property type="component" value="Unassembled WGS sequence"/>
</dbReference>
<dbReference type="SUPFAM" id="SSF52540">
    <property type="entry name" value="P-loop containing nucleoside triphosphate hydrolases"/>
    <property type="match status" value="1"/>
</dbReference>
<sequence length="520" mass="57556">MMAKHLSSWLAELLESPFRTAVRCELMSKITNSELELELELDDPSVSVHKPQHPDMPLPQTSTELRESVEELLQRVCLDRHKQVVLTPSQRTVLNDIVTHVFDVVSGNKGASNKGAGRLVVGPKGTGKTTLLLLLEKLLNMLLPASVVVFYASAQTHRDLYKLLHKAIKERTGLSMELPEDTSPSDAPGHFARWLKANKIKVVGLIDEYQAVYTFDEDRWWIIAMHVFGQFAARYTFVLTGSSAHLRGLCFDKAPKPPNSAATSRYTTLVLSPILTKHGLRDVVDHLGMLPMARFIRVDGDDNDDTSVQDEALLRFIFMQTAGLMRNITSLIPAMQRMVEDSLTPVLQACCAIDDEALVATAREVCGVVRNAESSLQDKASALLRLIETAEEAGATVERPVYSSDVHQTFDDTFVARHLTKHSRLLHAMAECLVRHAEERRWAALADDPWALVTALPAVDLEAEGFGPSDLYQAAEDGAVVYGMEEHMISFASPALALAILEDRAKRIGGARARCCIADW</sequence>
<dbReference type="Pfam" id="PF13401">
    <property type="entry name" value="AAA_22"/>
    <property type="match status" value="1"/>
</dbReference>
<evidence type="ECO:0000313" key="3">
    <source>
        <dbReference type="Proteomes" id="UP000007799"/>
    </source>
</evidence>
<reference evidence="2" key="1">
    <citation type="submission" date="2009-08" db="EMBL/GenBank/DDBJ databases">
        <title>Annotation of Salpingoeca rosetta.</title>
        <authorList>
            <consortium name="The Broad Institute Genome Sequencing Platform"/>
            <person name="Russ C."/>
            <person name="Cuomo C."/>
            <person name="Burger G."/>
            <person name="Gray M.W."/>
            <person name="Holland P.W.H."/>
            <person name="King N."/>
            <person name="Lang F.B.F."/>
            <person name="Roger A.J."/>
            <person name="Ruiz-Trillo I."/>
            <person name="Young S.K."/>
            <person name="Zeng Q."/>
            <person name="Gargeya S."/>
            <person name="Alvarado L."/>
            <person name="Berlin A."/>
            <person name="Chapman S.B."/>
            <person name="Chen Z."/>
            <person name="Freedman E."/>
            <person name="Gellesch M."/>
            <person name="Goldberg J."/>
            <person name="Griggs A."/>
            <person name="Gujja S."/>
            <person name="Heilman E."/>
            <person name="Heiman D."/>
            <person name="Howarth C."/>
            <person name="Mehta T."/>
            <person name="Neiman D."/>
            <person name="Pearson M."/>
            <person name="Roberts A."/>
            <person name="Saif S."/>
            <person name="Shea T."/>
            <person name="Shenoy N."/>
            <person name="Sisk P."/>
            <person name="Stolte C."/>
            <person name="Sykes S."/>
            <person name="White J."/>
            <person name="Yandava C."/>
            <person name="Haas B."/>
            <person name="Nusbaum C."/>
            <person name="Birren B."/>
        </authorList>
    </citation>
    <scope>NUCLEOTIDE SEQUENCE [LARGE SCALE GENOMIC DNA]</scope>
    <source>
        <strain evidence="2">ATCC 50818</strain>
    </source>
</reference>
<dbReference type="KEGG" id="sre:PTSG_02948"/>